<evidence type="ECO:0000256" key="3">
    <source>
        <dbReference type="ARBA" id="ARBA00022519"/>
    </source>
</evidence>
<dbReference type="PANTHER" id="PTHR30606">
    <property type="entry name" value="LIPID A BIOSYNTHESIS LAUROYL ACYLTRANSFERASE"/>
    <property type="match status" value="1"/>
</dbReference>
<dbReference type="RefSeq" id="WP_109533781.1">
    <property type="nucleotide sequence ID" value="NZ_CAXPUO010000036.1"/>
</dbReference>
<feature type="compositionally biased region" description="Pro residues" evidence="7">
    <location>
        <begin position="1"/>
        <end position="11"/>
    </location>
</feature>
<keyword evidence="3" id="KW-0997">Cell inner membrane</keyword>
<name>A0A2U2C8R9_9RHOB</name>
<evidence type="ECO:0000256" key="7">
    <source>
        <dbReference type="SAM" id="MobiDB-lite"/>
    </source>
</evidence>
<dbReference type="GO" id="GO:0005886">
    <property type="term" value="C:plasma membrane"/>
    <property type="evidence" value="ECO:0007669"/>
    <property type="project" value="UniProtKB-SubCell"/>
</dbReference>
<accession>A0A2U2C8R9</accession>
<dbReference type="GeneID" id="94365832"/>
<evidence type="ECO:0000313" key="9">
    <source>
        <dbReference type="Proteomes" id="UP000244940"/>
    </source>
</evidence>
<keyword evidence="9" id="KW-1185">Reference proteome</keyword>
<dbReference type="PANTHER" id="PTHR30606:SF10">
    <property type="entry name" value="PHOSPHATIDYLINOSITOL MANNOSIDE ACYLTRANSFERASE"/>
    <property type="match status" value="1"/>
</dbReference>
<proteinExistence type="predicted"/>
<evidence type="ECO:0000256" key="5">
    <source>
        <dbReference type="ARBA" id="ARBA00023136"/>
    </source>
</evidence>
<evidence type="ECO:0000256" key="2">
    <source>
        <dbReference type="ARBA" id="ARBA00022475"/>
    </source>
</evidence>
<dbReference type="GO" id="GO:0009247">
    <property type="term" value="P:glycolipid biosynthetic process"/>
    <property type="evidence" value="ECO:0007669"/>
    <property type="project" value="UniProtKB-ARBA"/>
</dbReference>
<dbReference type="AlphaFoldDB" id="A0A2U2C8R9"/>
<feature type="region of interest" description="Disordered" evidence="7">
    <location>
        <begin position="1"/>
        <end position="20"/>
    </location>
</feature>
<dbReference type="CDD" id="cd07984">
    <property type="entry name" value="LPLAT_LABLAT-like"/>
    <property type="match status" value="1"/>
</dbReference>
<sequence>MTADTPPPPLADDPETAPARPETLRDRLTMLVVLALLRLPFRPRVALAGAVGTLIGRVTALGSRVAKGVRHFRPDLPEAEIRRIARAVPGNLARLIVEVLSPRDLTRLGASVPQGGPGLAALDEAHAAGRPVIMVSAHFGNYELARYALIHRGYQMGGYFKELGSPALNRHYVEAMAVSGHPMFPDTGEGLRALVRFLRKGGMLGILIDLDRPNGTMLDFLGQPTRTVTSIAEMALRYDALLIPVWGIRTSEAPFFRVEADLPIPHSDPETMTQALNDAFGAQVRKYPEQWVWWHNRRKKSHP</sequence>
<evidence type="ECO:0000313" key="8">
    <source>
        <dbReference type="EMBL" id="PWE28275.1"/>
    </source>
</evidence>
<gene>
    <name evidence="8" type="ORF">C4N9_13115</name>
</gene>
<evidence type="ECO:0000256" key="6">
    <source>
        <dbReference type="ARBA" id="ARBA00023315"/>
    </source>
</evidence>
<keyword evidence="6 8" id="KW-0012">Acyltransferase</keyword>
<reference evidence="8 9" key="1">
    <citation type="submission" date="2018-05" db="EMBL/GenBank/DDBJ databases">
        <title>Pararhodobacter marina sp. nov., isolated from deep-sea water of the Indian Ocean.</title>
        <authorList>
            <person name="Lai Q.Sr."/>
            <person name="Liu X."/>
            <person name="Shao Z."/>
        </authorList>
    </citation>
    <scope>NUCLEOTIDE SEQUENCE [LARGE SCALE GENOMIC DNA]</scope>
    <source>
        <strain evidence="8 9">CIC4N-9</strain>
    </source>
</reference>
<dbReference type="Proteomes" id="UP000244940">
    <property type="component" value="Unassembled WGS sequence"/>
</dbReference>
<dbReference type="Pfam" id="PF03279">
    <property type="entry name" value="Lip_A_acyltrans"/>
    <property type="match status" value="1"/>
</dbReference>
<keyword evidence="2" id="KW-1003">Cell membrane</keyword>
<protein>
    <submittedName>
        <fullName evidence="8">Lauroyl acyltransferase</fullName>
    </submittedName>
</protein>
<keyword evidence="5" id="KW-0472">Membrane</keyword>
<dbReference type="OrthoDB" id="9801955at2"/>
<dbReference type="EMBL" id="QEYD01000007">
    <property type="protein sequence ID" value="PWE28275.1"/>
    <property type="molecule type" value="Genomic_DNA"/>
</dbReference>
<keyword evidence="4 8" id="KW-0808">Transferase</keyword>
<evidence type="ECO:0000256" key="1">
    <source>
        <dbReference type="ARBA" id="ARBA00004533"/>
    </source>
</evidence>
<organism evidence="8 9">
    <name type="scientific">Pararhodobacter marinus</name>
    <dbReference type="NCBI Taxonomy" id="2184063"/>
    <lineage>
        <taxon>Bacteria</taxon>
        <taxon>Pseudomonadati</taxon>
        <taxon>Pseudomonadota</taxon>
        <taxon>Alphaproteobacteria</taxon>
        <taxon>Rhodobacterales</taxon>
        <taxon>Paracoccaceae</taxon>
        <taxon>Pararhodobacter</taxon>
    </lineage>
</organism>
<comment type="subcellular location">
    <subcellularLocation>
        <location evidence="1">Cell inner membrane</location>
    </subcellularLocation>
</comment>
<dbReference type="InterPro" id="IPR004960">
    <property type="entry name" value="LipA_acyltrans"/>
</dbReference>
<evidence type="ECO:0000256" key="4">
    <source>
        <dbReference type="ARBA" id="ARBA00022679"/>
    </source>
</evidence>
<dbReference type="GO" id="GO:0016746">
    <property type="term" value="F:acyltransferase activity"/>
    <property type="evidence" value="ECO:0007669"/>
    <property type="project" value="UniProtKB-KW"/>
</dbReference>
<comment type="caution">
    <text evidence="8">The sequence shown here is derived from an EMBL/GenBank/DDBJ whole genome shotgun (WGS) entry which is preliminary data.</text>
</comment>